<sequence>MSLPYLPGRVRVPASTEPSTLGYAYYVTIVLLLAYTLSFVDRQILGLLVQPIKKDLHLSDWMFSIVHGFAFAIFYTFVGIFLGRLADRWNRRNLIVIGMVVWVLATAAGGYVTGFASLFVARMFVGIGEAALSPAAYSMLADYFAPERRARAMSIYTSGVYIGSATAFIVGGLVIEATSQSGTLVFPLLGSFKPWQAAFIFVALPGIPLVLLMLTVREPVRRGMKEASPTARAGSACAPDWRYVLRHKRAYFPLLLAPGLTAMITFGVTAWLPATFIRQWGWTPGEIGPAYGVIILTFGIGGMLVSGFLADHLTARGKLVGSILISLIATSVLIVTGVALAFAPSAEFALVAVAATTFFLGMPVALAPPILQAITPNQLRGQVTSIYLLLINLIGLGMGPFLVAFFTDFIFYDEQKVGLSLGLVSALAALLSVVCLARAIGPYRQLVAGLAQQERT</sequence>
<evidence type="ECO:0000256" key="2">
    <source>
        <dbReference type="ARBA" id="ARBA00022448"/>
    </source>
</evidence>
<feature type="transmembrane region" description="Helical" evidence="6">
    <location>
        <begin position="195"/>
        <end position="216"/>
    </location>
</feature>
<protein>
    <submittedName>
        <fullName evidence="8">MFS transporter</fullName>
    </submittedName>
</protein>
<evidence type="ECO:0000256" key="4">
    <source>
        <dbReference type="ARBA" id="ARBA00022989"/>
    </source>
</evidence>
<accession>A0A3G2HZD6</accession>
<feature type="transmembrane region" description="Helical" evidence="6">
    <location>
        <begin position="153"/>
        <end position="175"/>
    </location>
</feature>
<dbReference type="RefSeq" id="WP_121739639.1">
    <property type="nucleotide sequence ID" value="NZ_CP032153.1"/>
</dbReference>
<feature type="transmembrane region" description="Helical" evidence="6">
    <location>
        <begin position="386"/>
        <end position="411"/>
    </location>
</feature>
<dbReference type="InterPro" id="IPR020846">
    <property type="entry name" value="MFS_dom"/>
</dbReference>
<feature type="transmembrane region" description="Helical" evidence="6">
    <location>
        <begin position="291"/>
        <end position="310"/>
    </location>
</feature>
<dbReference type="InterPro" id="IPR036259">
    <property type="entry name" value="MFS_trans_sf"/>
</dbReference>
<dbReference type="OrthoDB" id="6057322at2"/>
<dbReference type="GO" id="GO:0022857">
    <property type="term" value="F:transmembrane transporter activity"/>
    <property type="evidence" value="ECO:0007669"/>
    <property type="project" value="InterPro"/>
</dbReference>
<dbReference type="CDD" id="cd17328">
    <property type="entry name" value="MFS_spinster_like"/>
    <property type="match status" value="1"/>
</dbReference>
<dbReference type="KEGG" id="aaqu:D3M96_17080"/>
<gene>
    <name evidence="8" type="ORF">D3M96_17080</name>
</gene>
<reference evidence="8 9" key="1">
    <citation type="submission" date="2018-09" db="EMBL/GenBank/DDBJ databases">
        <title>Complete genome sequence of the hydrocarbonoclastic bacterium Alcaligenes aquatilis QD168, isolated from a crude-oil polluted marine sediment of Central Chile.</title>
        <authorList>
            <person name="Duran R.E."/>
            <person name="Barra B."/>
            <person name="Salva-Serra F."/>
            <person name="Mendez V."/>
            <person name="Moore E.R.B."/>
            <person name="Seeger M."/>
        </authorList>
    </citation>
    <scope>NUCLEOTIDE SEQUENCE [LARGE SCALE GENOMIC DNA]</scope>
    <source>
        <strain evidence="8 9">QD168</strain>
    </source>
</reference>
<evidence type="ECO:0000259" key="7">
    <source>
        <dbReference type="PROSITE" id="PS50850"/>
    </source>
</evidence>
<evidence type="ECO:0000256" key="3">
    <source>
        <dbReference type="ARBA" id="ARBA00022692"/>
    </source>
</evidence>
<feature type="transmembrane region" description="Helical" evidence="6">
    <location>
        <begin position="348"/>
        <end position="374"/>
    </location>
</feature>
<dbReference type="GO" id="GO:0016020">
    <property type="term" value="C:membrane"/>
    <property type="evidence" value="ECO:0007669"/>
    <property type="project" value="UniProtKB-SubCell"/>
</dbReference>
<evidence type="ECO:0000256" key="5">
    <source>
        <dbReference type="ARBA" id="ARBA00023136"/>
    </source>
</evidence>
<keyword evidence="3 6" id="KW-0812">Transmembrane</keyword>
<evidence type="ECO:0000313" key="8">
    <source>
        <dbReference type="EMBL" id="AYN22098.1"/>
    </source>
</evidence>
<dbReference type="InterPro" id="IPR044770">
    <property type="entry name" value="MFS_spinster-like"/>
</dbReference>
<keyword evidence="2" id="KW-0813">Transport</keyword>
<proteinExistence type="predicted"/>
<dbReference type="InterPro" id="IPR011701">
    <property type="entry name" value="MFS"/>
</dbReference>
<feature type="transmembrane region" description="Helical" evidence="6">
    <location>
        <begin position="94"/>
        <end position="113"/>
    </location>
</feature>
<evidence type="ECO:0000256" key="1">
    <source>
        <dbReference type="ARBA" id="ARBA00004141"/>
    </source>
</evidence>
<evidence type="ECO:0000313" key="9">
    <source>
        <dbReference type="Proteomes" id="UP000268070"/>
    </source>
</evidence>
<feature type="transmembrane region" description="Helical" evidence="6">
    <location>
        <begin position="119"/>
        <end position="141"/>
    </location>
</feature>
<dbReference type="PROSITE" id="PS50850">
    <property type="entry name" value="MFS"/>
    <property type="match status" value="1"/>
</dbReference>
<keyword evidence="4 6" id="KW-1133">Transmembrane helix</keyword>
<dbReference type="PANTHER" id="PTHR23505:SF79">
    <property type="entry name" value="PROTEIN SPINSTER"/>
    <property type="match status" value="1"/>
</dbReference>
<dbReference type="PANTHER" id="PTHR23505">
    <property type="entry name" value="SPINSTER"/>
    <property type="match status" value="1"/>
</dbReference>
<dbReference type="Gene3D" id="1.20.1250.20">
    <property type="entry name" value="MFS general substrate transporter like domains"/>
    <property type="match status" value="1"/>
</dbReference>
<feature type="transmembrane region" description="Helical" evidence="6">
    <location>
        <begin position="417"/>
        <end position="437"/>
    </location>
</feature>
<dbReference type="AlphaFoldDB" id="A0A3G2HZD6"/>
<feature type="domain" description="Major facilitator superfamily (MFS) profile" evidence="7">
    <location>
        <begin position="27"/>
        <end position="440"/>
    </location>
</feature>
<feature type="transmembrane region" description="Helical" evidence="6">
    <location>
        <begin position="250"/>
        <end position="271"/>
    </location>
</feature>
<feature type="transmembrane region" description="Helical" evidence="6">
    <location>
        <begin position="322"/>
        <end position="342"/>
    </location>
</feature>
<comment type="subcellular location">
    <subcellularLocation>
        <location evidence="1">Membrane</location>
        <topology evidence="1">Multi-pass membrane protein</topology>
    </subcellularLocation>
</comment>
<name>A0A3G2HZD6_9BURK</name>
<dbReference type="Pfam" id="PF07690">
    <property type="entry name" value="MFS_1"/>
    <property type="match status" value="1"/>
</dbReference>
<feature type="transmembrane region" description="Helical" evidence="6">
    <location>
        <begin position="61"/>
        <end position="82"/>
    </location>
</feature>
<dbReference type="EMBL" id="CP032153">
    <property type="protein sequence ID" value="AYN22098.1"/>
    <property type="molecule type" value="Genomic_DNA"/>
</dbReference>
<keyword evidence="5 6" id="KW-0472">Membrane</keyword>
<feature type="transmembrane region" description="Helical" evidence="6">
    <location>
        <begin position="21"/>
        <end position="41"/>
    </location>
</feature>
<organism evidence="8 9">
    <name type="scientific">Alcaligenes aquatilis</name>
    <dbReference type="NCBI Taxonomy" id="323284"/>
    <lineage>
        <taxon>Bacteria</taxon>
        <taxon>Pseudomonadati</taxon>
        <taxon>Pseudomonadota</taxon>
        <taxon>Betaproteobacteria</taxon>
        <taxon>Burkholderiales</taxon>
        <taxon>Alcaligenaceae</taxon>
        <taxon>Alcaligenes</taxon>
    </lineage>
</organism>
<dbReference type="Proteomes" id="UP000268070">
    <property type="component" value="Chromosome"/>
</dbReference>
<dbReference type="SUPFAM" id="SSF103473">
    <property type="entry name" value="MFS general substrate transporter"/>
    <property type="match status" value="1"/>
</dbReference>
<evidence type="ECO:0000256" key="6">
    <source>
        <dbReference type="SAM" id="Phobius"/>
    </source>
</evidence>